<evidence type="ECO:0000256" key="2">
    <source>
        <dbReference type="ARBA" id="ARBA00010271"/>
    </source>
</evidence>
<accession>D8QQN6</accession>
<dbReference type="OrthoDB" id="1924787at2759"/>
<dbReference type="eggNOG" id="KOG1021">
    <property type="taxonomic scope" value="Eukaryota"/>
</dbReference>
<dbReference type="EMBL" id="GL377565">
    <property type="protein sequence ID" value="EFJ37827.1"/>
    <property type="molecule type" value="Genomic_DNA"/>
</dbReference>
<organism evidence="7">
    <name type="scientific">Selaginella moellendorffii</name>
    <name type="common">Spikemoss</name>
    <dbReference type="NCBI Taxonomy" id="88036"/>
    <lineage>
        <taxon>Eukaryota</taxon>
        <taxon>Viridiplantae</taxon>
        <taxon>Streptophyta</taxon>
        <taxon>Embryophyta</taxon>
        <taxon>Tracheophyta</taxon>
        <taxon>Lycopodiopsida</taxon>
        <taxon>Selaginellales</taxon>
        <taxon>Selaginellaceae</taxon>
        <taxon>Selaginella</taxon>
    </lineage>
</organism>
<dbReference type="OMA" id="WISAKHP"/>
<evidence type="ECO:0000256" key="4">
    <source>
        <dbReference type="ARBA" id="ARBA00023034"/>
    </source>
</evidence>
<dbReference type="HOGENOM" id="CLU_025166_1_1_1"/>
<dbReference type="InterPro" id="IPR004263">
    <property type="entry name" value="Exostosin"/>
</dbReference>
<name>D8QQN6_SELML</name>
<dbReference type="Pfam" id="PF03016">
    <property type="entry name" value="Exostosin_GT47"/>
    <property type="match status" value="1"/>
</dbReference>
<dbReference type="FunCoup" id="D8QQN6">
    <property type="interactions" value="413"/>
</dbReference>
<dbReference type="Gramene" id="EFJ37827">
    <property type="protein sequence ID" value="EFJ37827"/>
    <property type="gene ID" value="SELMODRAFT_73496"/>
</dbReference>
<reference evidence="6 7" key="1">
    <citation type="journal article" date="2011" name="Science">
        <title>The Selaginella genome identifies genetic changes associated with the evolution of vascular plants.</title>
        <authorList>
            <person name="Banks J.A."/>
            <person name="Nishiyama T."/>
            <person name="Hasebe M."/>
            <person name="Bowman J.L."/>
            <person name="Gribskov M."/>
            <person name="dePamphilis C."/>
            <person name="Albert V.A."/>
            <person name="Aono N."/>
            <person name="Aoyama T."/>
            <person name="Ambrose B.A."/>
            <person name="Ashton N.W."/>
            <person name="Axtell M.J."/>
            <person name="Barker E."/>
            <person name="Barker M.S."/>
            <person name="Bennetzen J.L."/>
            <person name="Bonawitz N.D."/>
            <person name="Chapple C."/>
            <person name="Cheng C."/>
            <person name="Correa L.G."/>
            <person name="Dacre M."/>
            <person name="DeBarry J."/>
            <person name="Dreyer I."/>
            <person name="Elias M."/>
            <person name="Engstrom E.M."/>
            <person name="Estelle M."/>
            <person name="Feng L."/>
            <person name="Finet C."/>
            <person name="Floyd S.K."/>
            <person name="Frommer W.B."/>
            <person name="Fujita T."/>
            <person name="Gramzow L."/>
            <person name="Gutensohn M."/>
            <person name="Harholt J."/>
            <person name="Hattori M."/>
            <person name="Heyl A."/>
            <person name="Hirai T."/>
            <person name="Hiwatashi Y."/>
            <person name="Ishikawa M."/>
            <person name="Iwata M."/>
            <person name="Karol K.G."/>
            <person name="Koehler B."/>
            <person name="Kolukisaoglu U."/>
            <person name="Kubo M."/>
            <person name="Kurata T."/>
            <person name="Lalonde S."/>
            <person name="Li K."/>
            <person name="Li Y."/>
            <person name="Litt A."/>
            <person name="Lyons E."/>
            <person name="Manning G."/>
            <person name="Maruyama T."/>
            <person name="Michael T.P."/>
            <person name="Mikami K."/>
            <person name="Miyazaki S."/>
            <person name="Morinaga S."/>
            <person name="Murata T."/>
            <person name="Mueller-Roeber B."/>
            <person name="Nelson D.R."/>
            <person name="Obara M."/>
            <person name="Oguri Y."/>
            <person name="Olmstead R.G."/>
            <person name="Onodera N."/>
            <person name="Petersen B.L."/>
            <person name="Pils B."/>
            <person name="Prigge M."/>
            <person name="Rensing S.A."/>
            <person name="Riano-Pachon D.M."/>
            <person name="Roberts A.W."/>
            <person name="Sato Y."/>
            <person name="Scheller H.V."/>
            <person name="Schulz B."/>
            <person name="Schulz C."/>
            <person name="Shakirov E.V."/>
            <person name="Shibagaki N."/>
            <person name="Shinohara N."/>
            <person name="Shippen D.E."/>
            <person name="Soerensen I."/>
            <person name="Sotooka R."/>
            <person name="Sugimoto N."/>
            <person name="Sugita M."/>
            <person name="Sumikawa N."/>
            <person name="Tanurdzic M."/>
            <person name="Theissen G."/>
            <person name="Ulvskov P."/>
            <person name="Wakazuki S."/>
            <person name="Weng J.K."/>
            <person name="Willats W.W."/>
            <person name="Wipf D."/>
            <person name="Wolf P.G."/>
            <person name="Yang L."/>
            <person name="Zimmer A.D."/>
            <person name="Zhu Q."/>
            <person name="Mitros T."/>
            <person name="Hellsten U."/>
            <person name="Loque D."/>
            <person name="Otillar R."/>
            <person name="Salamov A."/>
            <person name="Schmutz J."/>
            <person name="Shapiro H."/>
            <person name="Lindquist E."/>
            <person name="Lucas S."/>
            <person name="Rokhsar D."/>
            <person name="Grigoriev I.V."/>
        </authorList>
    </citation>
    <scope>NUCLEOTIDE SEQUENCE [LARGE SCALE GENOMIC DNA]</scope>
</reference>
<keyword evidence="4" id="KW-0333">Golgi apparatus</keyword>
<dbReference type="AlphaFoldDB" id="D8QQN6"/>
<sequence length="372" mass="43438">MSFPYFFANSWQRLTWFVCFNRRSYELMERLFKVYVYKEGEPRLVHKGPLTGIYSSEGRFIHEMNQNSRFVTHDPQEAHMFFLPYSVAHMVLDLYVPGSHTMLPLATFIKDYVNLIASKHPFWNLTRGSDHFFTSCHDWGPATARDHPELRKNSVKVVCNSDLTEEFVPDKDASLPETYLHAVKLPTKLGGPGPSKRPILAFFAGQMHGRVRPALIKHWKDRGDPDMRIYEVLPPEVARRTSYVQHMKSSKFCICAMGFEVNSPRIVESIYYDCVPVLIADNFVLPFSDVLNWGSFSLTVSEKDVPRLKELLLAVSEDRYRKMQSRLKKVRKHFLWHDSAERFDMFHMILHSVWTRRLQQMDAIIGHETSMV</sequence>
<evidence type="ECO:0000313" key="7">
    <source>
        <dbReference type="Proteomes" id="UP000001514"/>
    </source>
</evidence>
<keyword evidence="3" id="KW-0812">Transmembrane</keyword>
<dbReference type="KEGG" id="smo:SELMODRAFT_73496"/>
<keyword evidence="3" id="KW-0735">Signal-anchor</keyword>
<dbReference type="PANTHER" id="PTHR11062">
    <property type="entry name" value="EXOSTOSIN HEPARAN SULFATE GLYCOSYLTRANSFERASE -RELATED"/>
    <property type="match status" value="1"/>
</dbReference>
<evidence type="ECO:0000259" key="5">
    <source>
        <dbReference type="Pfam" id="PF03016"/>
    </source>
</evidence>
<protein>
    <submittedName>
        <fullName evidence="6">Glycosylransferase-like protein</fullName>
    </submittedName>
</protein>
<comment type="similarity">
    <text evidence="2">Belongs to the glycosyltransferase 47 family.</text>
</comment>
<evidence type="ECO:0000256" key="3">
    <source>
        <dbReference type="ARBA" id="ARBA00022968"/>
    </source>
</evidence>
<feature type="domain" description="Exostosin GT47" evidence="5">
    <location>
        <begin position="29"/>
        <end position="312"/>
    </location>
</feature>
<dbReference type="InterPro" id="IPR040911">
    <property type="entry name" value="Exostosin_GT47"/>
</dbReference>
<gene>
    <name evidence="6" type="primary">GT47C2-1</name>
    <name evidence="6" type="ORF">SELMODRAFT_73496</name>
</gene>
<dbReference type="GeneID" id="9641935"/>
<evidence type="ECO:0000313" key="6">
    <source>
        <dbReference type="EMBL" id="EFJ37827.1"/>
    </source>
</evidence>
<proteinExistence type="inferred from homology"/>
<keyword evidence="7" id="KW-1185">Reference proteome</keyword>
<dbReference type="GO" id="GO:0016757">
    <property type="term" value="F:glycosyltransferase activity"/>
    <property type="evidence" value="ECO:0007669"/>
    <property type="project" value="InterPro"/>
</dbReference>
<dbReference type="PANTHER" id="PTHR11062:SF59">
    <property type="entry name" value="EXOSTOSIN FAMILY PROTEIN"/>
    <property type="match status" value="1"/>
</dbReference>
<comment type="subcellular location">
    <subcellularLocation>
        <location evidence="1">Golgi apparatus membrane</location>
        <topology evidence="1">Single-pass type II membrane protein</topology>
    </subcellularLocation>
</comment>
<evidence type="ECO:0000256" key="1">
    <source>
        <dbReference type="ARBA" id="ARBA00004323"/>
    </source>
</evidence>
<dbReference type="InParanoid" id="D8QQN6"/>
<dbReference type="Proteomes" id="UP000001514">
    <property type="component" value="Unassembled WGS sequence"/>
</dbReference>
<dbReference type="GO" id="GO:0000139">
    <property type="term" value="C:Golgi membrane"/>
    <property type="evidence" value="ECO:0007669"/>
    <property type="project" value="UniProtKB-SubCell"/>
</dbReference>